<dbReference type="AlphaFoldDB" id="A0A0C2VH54"/>
<name>A0A0C2VH54_9BACL</name>
<accession>A0A0C2VH54</accession>
<dbReference type="RefSeq" id="WP_041087821.1">
    <property type="nucleotide sequence ID" value="NZ_JXRP01000013.1"/>
</dbReference>
<proteinExistence type="predicted"/>
<dbReference type="EMBL" id="JXRP01000013">
    <property type="protein sequence ID" value="KIL48207.1"/>
    <property type="molecule type" value="Genomic_DNA"/>
</dbReference>
<sequence length="91" mass="10585">MADNYQYIDKLSGEELFPEEIYSECADSKAFRKEGDSNIIVFRSCDNVIQTKKPPSLYSYTAHHPDLIELALQLGDKIWFLELTDPKKRKQ</sequence>
<keyword evidence="2" id="KW-1185">Reference proteome</keyword>
<dbReference type="PATRIC" id="fig|889306.3.peg.1661"/>
<dbReference type="OrthoDB" id="2427704at2"/>
<gene>
    <name evidence="1" type="ORF">KP78_16540</name>
</gene>
<evidence type="ECO:0000313" key="2">
    <source>
        <dbReference type="Proteomes" id="UP000031938"/>
    </source>
</evidence>
<reference evidence="1 2" key="1">
    <citation type="submission" date="2015-01" db="EMBL/GenBank/DDBJ databases">
        <title>Genome sequencing of Jeotgalibacillus soli.</title>
        <authorList>
            <person name="Goh K.M."/>
            <person name="Chan K.-G."/>
            <person name="Yaakop A.S."/>
            <person name="Ee R."/>
            <person name="Gan H.M."/>
            <person name="Chan C.S."/>
        </authorList>
    </citation>
    <scope>NUCLEOTIDE SEQUENCE [LARGE SCALE GENOMIC DNA]</scope>
    <source>
        <strain evidence="1 2">P9</strain>
    </source>
</reference>
<dbReference type="STRING" id="889306.KP78_16540"/>
<organism evidence="1 2">
    <name type="scientific">Jeotgalibacillus soli</name>
    <dbReference type="NCBI Taxonomy" id="889306"/>
    <lineage>
        <taxon>Bacteria</taxon>
        <taxon>Bacillati</taxon>
        <taxon>Bacillota</taxon>
        <taxon>Bacilli</taxon>
        <taxon>Bacillales</taxon>
        <taxon>Caryophanaceae</taxon>
        <taxon>Jeotgalibacillus</taxon>
    </lineage>
</organism>
<evidence type="ECO:0000313" key="1">
    <source>
        <dbReference type="EMBL" id="KIL48207.1"/>
    </source>
</evidence>
<comment type="caution">
    <text evidence="1">The sequence shown here is derived from an EMBL/GenBank/DDBJ whole genome shotgun (WGS) entry which is preliminary data.</text>
</comment>
<dbReference type="Proteomes" id="UP000031938">
    <property type="component" value="Unassembled WGS sequence"/>
</dbReference>
<protein>
    <submittedName>
        <fullName evidence="1">Uncharacterized protein</fullName>
    </submittedName>
</protein>